<proteinExistence type="predicted"/>
<name>N2AHN1_9FIRM</name>
<organism evidence="1 2">
    <name type="scientific">Eubacterium plexicaudatum ASF492</name>
    <dbReference type="NCBI Taxonomy" id="1235802"/>
    <lineage>
        <taxon>Bacteria</taxon>
        <taxon>Bacillati</taxon>
        <taxon>Bacillota</taxon>
        <taxon>Clostridia</taxon>
        <taxon>Eubacteriales</taxon>
        <taxon>Eubacteriaceae</taxon>
        <taxon>Eubacterium</taxon>
    </lineage>
</organism>
<reference evidence="1 2" key="1">
    <citation type="journal article" date="2014" name="Genome Announc.">
        <title>Draft genome sequences of the altered schaedler flora, a defined bacterial community from gnotobiotic mice.</title>
        <authorList>
            <person name="Wannemuehler M.J."/>
            <person name="Overstreet A.M."/>
            <person name="Ward D.V."/>
            <person name="Phillips G.J."/>
        </authorList>
    </citation>
    <scope>NUCLEOTIDE SEQUENCE [LARGE SCALE GENOMIC DNA]</scope>
    <source>
        <strain evidence="1 2">ASF492</strain>
    </source>
</reference>
<evidence type="ECO:0000313" key="2">
    <source>
        <dbReference type="Proteomes" id="UP000012589"/>
    </source>
</evidence>
<gene>
    <name evidence="1" type="ORF">C823_02315</name>
</gene>
<dbReference type="eggNOG" id="ENOG503477J">
    <property type="taxonomic scope" value="Bacteria"/>
</dbReference>
<dbReference type="Proteomes" id="UP000012589">
    <property type="component" value="Unassembled WGS sequence"/>
</dbReference>
<protein>
    <submittedName>
        <fullName evidence="1">Uncharacterized protein</fullName>
    </submittedName>
</protein>
<dbReference type="HOGENOM" id="CLU_207730_0_0_9"/>
<dbReference type="PATRIC" id="fig|1235802.3.peg.2452"/>
<dbReference type="AlphaFoldDB" id="N2AHN1"/>
<comment type="caution">
    <text evidence="1">The sequence shown here is derived from an EMBL/GenBank/DDBJ whole genome shotgun (WGS) entry which is preliminary data.</text>
</comment>
<evidence type="ECO:0000313" key="1">
    <source>
        <dbReference type="EMBL" id="EMZ27486.1"/>
    </source>
</evidence>
<dbReference type="OrthoDB" id="2058167at2"/>
<sequence length="60" mass="6983">MTEKEQMQKNVEEFARLQNYMILAEKDSATYKAMKGRYIELKVILTASGINLTELDIIKE</sequence>
<accession>N2AHN1</accession>
<keyword evidence="2" id="KW-1185">Reference proteome</keyword>
<dbReference type="EMBL" id="AQFT01000069">
    <property type="protein sequence ID" value="EMZ27486.1"/>
    <property type="molecule type" value="Genomic_DNA"/>
</dbReference>